<proteinExistence type="predicted"/>
<evidence type="ECO:0000313" key="6">
    <source>
        <dbReference type="Proteomes" id="UP001058003"/>
    </source>
</evidence>
<dbReference type="EMBL" id="CP073767">
    <property type="protein sequence ID" value="UWZ59107.1"/>
    <property type="molecule type" value="Genomic_DNA"/>
</dbReference>
<dbReference type="GO" id="GO:0003676">
    <property type="term" value="F:nucleic acid binding"/>
    <property type="evidence" value="ECO:0007669"/>
    <property type="project" value="InterPro"/>
</dbReference>
<feature type="signal peptide" evidence="3">
    <location>
        <begin position="1"/>
        <end position="36"/>
    </location>
</feature>
<gene>
    <name evidence="5" type="ORF">Daura_24860</name>
</gene>
<dbReference type="RefSeq" id="WP_033362848.1">
    <property type="nucleotide sequence ID" value="NZ_CP073767.1"/>
</dbReference>
<dbReference type="OrthoDB" id="291011at2"/>
<dbReference type="Pfam" id="PF25023">
    <property type="entry name" value="TEN_YD-shell"/>
    <property type="match status" value="1"/>
</dbReference>
<feature type="domain" description="HNH nuclease" evidence="4">
    <location>
        <begin position="2233"/>
        <end position="2285"/>
    </location>
</feature>
<keyword evidence="6" id="KW-1185">Reference proteome</keyword>
<feature type="compositionally biased region" description="Polar residues" evidence="2">
    <location>
        <begin position="288"/>
        <end position="300"/>
    </location>
</feature>
<keyword evidence="5" id="KW-0378">Hydrolase</keyword>
<dbReference type="KEGG" id="daur:Daura_24860"/>
<dbReference type="PANTHER" id="PTHR32305:SF17">
    <property type="entry name" value="TRNA NUCLEASE WAPA"/>
    <property type="match status" value="1"/>
</dbReference>
<dbReference type="InterPro" id="IPR036844">
    <property type="entry name" value="Hint_dom_sf"/>
</dbReference>
<organism evidence="5 6">
    <name type="scientific">Dactylosporangium aurantiacum</name>
    <dbReference type="NCBI Taxonomy" id="35754"/>
    <lineage>
        <taxon>Bacteria</taxon>
        <taxon>Bacillati</taxon>
        <taxon>Actinomycetota</taxon>
        <taxon>Actinomycetes</taxon>
        <taxon>Micromonosporales</taxon>
        <taxon>Micromonosporaceae</taxon>
        <taxon>Dactylosporangium</taxon>
    </lineage>
</organism>
<feature type="region of interest" description="Disordered" evidence="2">
    <location>
        <begin position="270"/>
        <end position="300"/>
    </location>
</feature>
<feature type="chain" id="PRO_5040465574" evidence="3">
    <location>
        <begin position="37"/>
        <end position="2290"/>
    </location>
</feature>
<dbReference type="Pfam" id="PF07591">
    <property type="entry name" value="PT-HINT"/>
    <property type="match status" value="1"/>
</dbReference>
<reference evidence="5" key="1">
    <citation type="submission" date="2021-04" db="EMBL/GenBank/DDBJ databases">
        <title>Dactylosporangium aurantiacum NRRL B-8018 full assembly.</title>
        <authorList>
            <person name="Hartkoorn R.C."/>
            <person name="Beaudoing E."/>
            <person name="Hot D."/>
        </authorList>
    </citation>
    <scope>NUCLEOTIDE SEQUENCE</scope>
    <source>
        <strain evidence="5">NRRL B-8018</strain>
    </source>
</reference>
<dbReference type="Pfam" id="PF01844">
    <property type="entry name" value="HNH"/>
    <property type="match status" value="1"/>
</dbReference>
<dbReference type="GO" id="GO:0004519">
    <property type="term" value="F:endonuclease activity"/>
    <property type="evidence" value="ECO:0007669"/>
    <property type="project" value="UniProtKB-KW"/>
</dbReference>
<dbReference type="Gene3D" id="2.170.16.10">
    <property type="entry name" value="Hedgehog/Intein (Hint) domain"/>
    <property type="match status" value="1"/>
</dbReference>
<dbReference type="SUPFAM" id="SSF51294">
    <property type="entry name" value="Hedgehog/intein (Hint) domain"/>
    <property type="match status" value="1"/>
</dbReference>
<dbReference type="NCBIfam" id="TIGR03696">
    <property type="entry name" value="Rhs_assc_core"/>
    <property type="match status" value="1"/>
</dbReference>
<protein>
    <submittedName>
        <fullName evidence="5">HNH endonuclease</fullName>
    </submittedName>
</protein>
<dbReference type="GO" id="GO:0008270">
    <property type="term" value="F:zinc ion binding"/>
    <property type="evidence" value="ECO:0007669"/>
    <property type="project" value="InterPro"/>
</dbReference>
<keyword evidence="5" id="KW-0255">Endonuclease</keyword>
<evidence type="ECO:0000256" key="1">
    <source>
        <dbReference type="ARBA" id="ARBA00022737"/>
    </source>
</evidence>
<dbReference type="Proteomes" id="UP001058003">
    <property type="component" value="Chromosome"/>
</dbReference>
<dbReference type="InterPro" id="IPR002711">
    <property type="entry name" value="HNH"/>
</dbReference>
<name>A0A9Q9ISN9_9ACTN</name>
<dbReference type="InterPro" id="IPR006530">
    <property type="entry name" value="YD"/>
</dbReference>
<dbReference type="InterPro" id="IPR003615">
    <property type="entry name" value="HNH_nuc"/>
</dbReference>
<dbReference type="InterPro" id="IPR056823">
    <property type="entry name" value="TEN-like_YD-shell"/>
</dbReference>
<dbReference type="NCBIfam" id="TIGR01643">
    <property type="entry name" value="YD_repeat_2x"/>
    <property type="match status" value="1"/>
</dbReference>
<keyword evidence="1" id="KW-0677">Repeat</keyword>
<accession>A0A9Q9ISN9</accession>
<dbReference type="InterPro" id="IPR031325">
    <property type="entry name" value="RHS_repeat"/>
</dbReference>
<feature type="region of interest" description="Disordered" evidence="2">
    <location>
        <begin position="1345"/>
        <end position="1376"/>
    </location>
</feature>
<dbReference type="CDD" id="cd00081">
    <property type="entry name" value="Hint"/>
    <property type="match status" value="1"/>
</dbReference>
<evidence type="ECO:0000259" key="4">
    <source>
        <dbReference type="SMART" id="SM00507"/>
    </source>
</evidence>
<dbReference type="Gene3D" id="2.180.10.10">
    <property type="entry name" value="RHS repeat-associated core"/>
    <property type="match status" value="2"/>
</dbReference>
<dbReference type="Gene3D" id="1.10.30.50">
    <property type="match status" value="1"/>
</dbReference>
<dbReference type="Pfam" id="PF05593">
    <property type="entry name" value="RHS_repeat"/>
    <property type="match status" value="2"/>
</dbReference>
<evidence type="ECO:0000313" key="5">
    <source>
        <dbReference type="EMBL" id="UWZ59107.1"/>
    </source>
</evidence>
<evidence type="ECO:0000256" key="2">
    <source>
        <dbReference type="SAM" id="MobiDB-lite"/>
    </source>
</evidence>
<dbReference type="PANTHER" id="PTHR32305">
    <property type="match status" value="1"/>
</dbReference>
<dbReference type="InterPro" id="IPR022385">
    <property type="entry name" value="Rhs_assc_core"/>
</dbReference>
<keyword evidence="5" id="KW-0540">Nuclease</keyword>
<sequence>MSFSRLSATTGRSRLWCAAVAGAVVASMFVAPPVAAAPPSWPTPAAPAAGSSVPVSPVGARVAAKAPSETGPRWSAGAPSWPAGGDGVIAVDTATTGAARSAQAAGSGSARVGGLGLAVRGNGGDSLNERALVHGAAAGTASAVPGSVKVSVADRAATEAAGVKGVLFTVLRADGSAGASKVALDLDYSGFADAYGADYGGRLRLVRLPSCVLSTPDLPQCRIQTPVPGVVNVAETKVVSVDAVDVGGQGARTFAAKGGATPTVPAAGAWGPSETEVRKASGGGAEARSTNGTPRTTAASMSEQPVYALAATAASAQGDFAHTTLAPTSSWAAGSQGGEFSYNVPITMPPVSAGPKPTLALQYSSSTVDGKTTSTNNQASWVGEGWDLQTGYIERSYRLCTEDGGTTGDLCWFTDKVITMVFNGRSTRLIKDDNTGVWHPEADDGSKVELLTNDVGNGDYFKEYWRITTQDGTQYSFGKHKRYATDPDATNSVQKVLVYGNNAGEPCNVAGQPWNSGCDRAYRWNLDYVVDPAGNSMTYFYERYQGKYGNFNGANNWVYDLTARLKRIDYGARAGSEGTAAPVARVNLVENSRCDPNSAGCSSYPDVPWDQYCPTTQTTPCSQYTPTYWTPWQLAMINTEVYDAATGAYRPVDSYYLSKTFPSPSDGTAAALWFSALQHTGRSGASGADITLPAMTFGGQAMANRVNNGTSNHFRMTFVTTGTGEQIAVSYKPAECTASSVATYSVDQNTHMCFPGNGSWFHKYLVDKITTSDLTGSSPDEVTSYTYSTAGSTVPALWRLGSNEATTSHVYDDFAGFPTVRTEHGPVGGPRTVTEKLYHRALAGDTLLNGTQRQVWVVDSSGTQTYDYGQVRGSLREERTYDGTTLRGKTFHTWRFAGPNGYDNPTATRTGTWAGAVPAKAYQAVEYETTTHTLLSGGTWRWTRQARDFDTYGLPVKVTDYGDAGTAATADNAGKAGDDTCTTIAYARDIARWLVSYPSQTVTTDCAASPSGANHLSGLQTQYDGGAVGAMPTKGLVTRTNTLSDVSGTTLTWIQASRTTYDTLGRITGEYDALEHGTTTAYTPAGVGPVTGMTITNPLGHVTSSTVDLTRAEVIQIVDPNNRVTTMQYDSLGRLTKVYKPHTPPVGTPDLQYTYALTAGGANSVSTRTLAANGTQIETFEVYDGKLRPKQTQTPSLGAAGGRVITDVSYDGRGLASRSSTLWNSGAPSGTLVTFADTAVTRQTRTAYDLMGRPTTVGVYSANVLKSQTTITYDGERTTVVPADGGATRTITDAGGRTTSVLRFPTASPTGTAETTTYAYDRVGRLKTLTDAAGNQTTYTYDRDGQLLTTTDPDTGTTTDVYDKAGRRTSTTDARSQKITTDYDNLDRPTARWAGASGTGTKLATWTYDTLAKGELTSSTRWVGSDQYTTAVTGYNDSYQPTGQTMTVPMVQGALAGSYTTSFGYDSVGHLTSVGYPAGGGLAAETVTFGYTTLGAPVTASGIDPYVTATSYTELNELSQRVYGTSGIAQLTRQYTYEPATGRLATVKSLLPNQAQAGQYTTAQQDTYAYTASGDVTRITDGTDNQSQCYRYDGHHRLTEAWTAVDACAAAPTTTAIAGSGKYPYWDSWTIDSAGRRTTDAHRVSAADVTTRTHTYPAAGAARTHAATSVKYTGAVTRTDTMTYDAAGNTKTRSVNGIGTDLTFNSEGRFAAATVHALSGDQVTNHLYDADGGLLIRKEPGGTTLYAAGQEYKAVGGTVSATRYYSSGGAVVAVRTGAGKRWLAADHQGSASLTVDAATGAVQRRWYTPYGADRAVNGTWPTDRGFLDKQTNPSTGLIDVGAREYDPNLGVFLSPDPLVDPDDPKSFNAYAYSHHNPVTLSDPSGLCPADRCEGYGQNPGQSTGVKAKPGPHGIGVDYQPDSASPADIEREKARLAAEAAKKQLIDAAIALGKIVLDELGITAGFDCFFSGDLGACAETAVNVVLSLVGGFAGKIAAKYLIRIKQGVKLVNKVWNLVNKLIDGVKAWLKNSKLLKKLDEVAETVTTKGDNLGGCTGGANSFQAGTLVLLADGTTRPIETLKVGDVVLTTDPVSGTTEPHKITQLHVNDDKEFTDLTVTAGTDAGAVINTTQEHPFWSTTRNAWTHAGALHPGERLQTDDGTAVDVLTRANYTGARTMYNLTVATIHTYYVVTGIHGVLVHNTGPGCDLPKPPTGRGSVPPAERDPQRLFSRGQVQDKLDENGNVCAKCGEPLELGDAKGHHVQRHADGGATDPDNLAVLCDACHKEIHRR</sequence>
<feature type="compositionally biased region" description="Low complexity" evidence="2">
    <location>
        <begin position="1349"/>
        <end position="1360"/>
    </location>
</feature>
<dbReference type="CDD" id="cd00085">
    <property type="entry name" value="HNHc"/>
    <property type="match status" value="1"/>
</dbReference>
<keyword evidence="3" id="KW-0732">Signal</keyword>
<dbReference type="SMART" id="SM00507">
    <property type="entry name" value="HNHc"/>
    <property type="match status" value="1"/>
</dbReference>
<evidence type="ECO:0000256" key="3">
    <source>
        <dbReference type="SAM" id="SignalP"/>
    </source>
</evidence>
<dbReference type="InterPro" id="IPR050708">
    <property type="entry name" value="T6SS_VgrG/RHS"/>
</dbReference>